<dbReference type="eggNOG" id="KOG1072">
    <property type="taxonomic scope" value="Eukaryota"/>
</dbReference>
<dbReference type="KEGG" id="eus:EUTSA_v10028720mg"/>
<gene>
    <name evidence="2" type="ORF">EUTSA_v10028720mg</name>
</gene>
<evidence type="ECO:0000313" key="2">
    <source>
        <dbReference type="EMBL" id="ESQ38271.1"/>
    </source>
</evidence>
<feature type="domain" description="F-box" evidence="1">
    <location>
        <begin position="21"/>
        <end position="61"/>
    </location>
</feature>
<dbReference type="InterPro" id="IPR050354">
    <property type="entry name" value="F-box/kelch-repeat_ARATH"/>
</dbReference>
<organism evidence="2 3">
    <name type="scientific">Eutrema salsugineum</name>
    <name type="common">Saltwater cress</name>
    <name type="synonym">Sisymbrium salsugineum</name>
    <dbReference type="NCBI Taxonomy" id="72664"/>
    <lineage>
        <taxon>Eukaryota</taxon>
        <taxon>Viridiplantae</taxon>
        <taxon>Streptophyta</taxon>
        <taxon>Embryophyta</taxon>
        <taxon>Tracheophyta</taxon>
        <taxon>Spermatophyta</taxon>
        <taxon>Magnoliopsida</taxon>
        <taxon>eudicotyledons</taxon>
        <taxon>Gunneridae</taxon>
        <taxon>Pentapetalae</taxon>
        <taxon>rosids</taxon>
        <taxon>malvids</taxon>
        <taxon>Brassicales</taxon>
        <taxon>Brassicaceae</taxon>
        <taxon>Eutremeae</taxon>
        <taxon>Eutrema</taxon>
    </lineage>
</organism>
<dbReference type="Gene3D" id="2.120.10.80">
    <property type="entry name" value="Kelch-type beta propeller"/>
    <property type="match status" value="1"/>
</dbReference>
<dbReference type="InterPro" id="IPR015915">
    <property type="entry name" value="Kelch-typ_b-propeller"/>
</dbReference>
<dbReference type="Pfam" id="PF25210">
    <property type="entry name" value="Kelch_FKB95"/>
    <property type="match status" value="1"/>
</dbReference>
<dbReference type="PANTHER" id="PTHR24414:SF184">
    <property type="entry name" value="GALACTOSE OXIDASE_KELCH REPEAT SUPERFAMILY PROTEIN"/>
    <property type="match status" value="1"/>
</dbReference>
<evidence type="ECO:0000313" key="3">
    <source>
        <dbReference type="Proteomes" id="UP000030689"/>
    </source>
</evidence>
<dbReference type="SMART" id="SM00256">
    <property type="entry name" value="FBOX"/>
    <property type="match status" value="1"/>
</dbReference>
<protein>
    <recommendedName>
        <fullName evidence="1">F-box domain-containing protein</fullName>
    </recommendedName>
</protein>
<sequence length="392" mass="44178">MSSPEKKKRKTTTTTPNPPVLPDDLLVSIFARISRLYYPTLSLVSKSFRWLLSSPELYETRSLLGRSESCLYVCLQNYPSESNHRWFTLARKPNQTLSNTNSEKKKKKKKEPSGYVLARIPVLESPVSVFSSLASVGSNIYNIGGYPASSSVWILDCWSHTWQYGPSLRGKRKSPSASVVDGKLYVAGGCRDEDSDTYDSIEVLDPSSQIWDLVHACPQACKGLNWNCKPTSACTIEGKLHLLFGDKGVTYEPKEGKWGTFQQELCDPWIWWSPHCAIEDVLYRYESDDGAVKWYNTKDTLWRNVKGLDGLPEIACYATVILADHGGKMAVLWDERELLPSSECKNNMIWCAVISLERRSSGEEVCGKVEWCDEVLSVPKEYDLERALSATV</sequence>
<evidence type="ECO:0000259" key="1">
    <source>
        <dbReference type="SMART" id="SM00256"/>
    </source>
</evidence>
<dbReference type="Proteomes" id="UP000030689">
    <property type="component" value="Unassembled WGS sequence"/>
</dbReference>
<dbReference type="PANTHER" id="PTHR24414">
    <property type="entry name" value="F-BOX/KELCH-REPEAT PROTEIN SKIP4"/>
    <property type="match status" value="1"/>
</dbReference>
<keyword evidence="3" id="KW-1185">Reference proteome</keyword>
<dbReference type="Pfam" id="PF00646">
    <property type="entry name" value="F-box"/>
    <property type="match status" value="1"/>
</dbReference>
<dbReference type="InterPro" id="IPR001810">
    <property type="entry name" value="F-box_dom"/>
</dbReference>
<dbReference type="AlphaFoldDB" id="V4MZZ2"/>
<dbReference type="Gramene" id="ESQ38271">
    <property type="protein sequence ID" value="ESQ38271"/>
    <property type="gene ID" value="EUTSA_v10028720mg"/>
</dbReference>
<dbReference type="CDD" id="cd22152">
    <property type="entry name" value="F-box_AtAFR-like"/>
    <property type="match status" value="1"/>
</dbReference>
<dbReference type="OrthoDB" id="45365at2759"/>
<dbReference type="SUPFAM" id="SSF117281">
    <property type="entry name" value="Kelch motif"/>
    <property type="match status" value="1"/>
</dbReference>
<dbReference type="EMBL" id="KI517537">
    <property type="protein sequence ID" value="ESQ38271.1"/>
    <property type="molecule type" value="Genomic_DNA"/>
</dbReference>
<proteinExistence type="predicted"/>
<dbReference type="SMART" id="SM00612">
    <property type="entry name" value="Kelch"/>
    <property type="match status" value="2"/>
</dbReference>
<accession>V4MZZ2</accession>
<dbReference type="InterPro" id="IPR057499">
    <property type="entry name" value="Kelch_FKB95"/>
</dbReference>
<dbReference type="InterPro" id="IPR006652">
    <property type="entry name" value="Kelch_1"/>
</dbReference>
<name>V4MZZ2_EUTSA</name>
<reference evidence="2 3" key="1">
    <citation type="journal article" date="2013" name="Front. Plant Sci.">
        <title>The Reference Genome of the Halophytic Plant Eutrema salsugineum.</title>
        <authorList>
            <person name="Yang R."/>
            <person name="Jarvis D.E."/>
            <person name="Chen H."/>
            <person name="Beilstein M.A."/>
            <person name="Grimwood J."/>
            <person name="Jenkins J."/>
            <person name="Shu S."/>
            <person name="Prochnik S."/>
            <person name="Xin M."/>
            <person name="Ma C."/>
            <person name="Schmutz J."/>
            <person name="Wing R.A."/>
            <person name="Mitchell-Olds T."/>
            <person name="Schumaker K.S."/>
            <person name="Wang X."/>
        </authorList>
    </citation>
    <scope>NUCLEOTIDE SEQUENCE [LARGE SCALE GENOMIC DNA]</scope>
</reference>